<evidence type="ECO:0000256" key="8">
    <source>
        <dbReference type="ARBA" id="ARBA00022833"/>
    </source>
</evidence>
<evidence type="ECO:0000259" key="10">
    <source>
        <dbReference type="PROSITE" id="PS51873"/>
    </source>
</evidence>
<dbReference type="InterPro" id="IPR002867">
    <property type="entry name" value="IBR_dom"/>
</dbReference>
<dbReference type="AlphaFoldDB" id="A0ABD3Q954"/>
<dbReference type="InterPro" id="IPR001660">
    <property type="entry name" value="SAM"/>
</dbReference>
<reference evidence="11 12" key="1">
    <citation type="journal article" date="2020" name="G3 (Bethesda)">
        <title>Improved Reference Genome for Cyclotella cryptica CCMP332, a Model for Cell Wall Morphogenesis, Salinity Adaptation, and Lipid Production in Diatoms (Bacillariophyta).</title>
        <authorList>
            <person name="Roberts W.R."/>
            <person name="Downey K.M."/>
            <person name="Ruck E.C."/>
            <person name="Traller J.C."/>
            <person name="Alverson A.J."/>
        </authorList>
    </citation>
    <scope>NUCLEOTIDE SEQUENCE [LARGE SCALE GENOMIC DNA]</scope>
    <source>
        <strain evidence="11 12">CCMP332</strain>
    </source>
</reference>
<dbReference type="GO" id="GO:0061630">
    <property type="term" value="F:ubiquitin protein ligase activity"/>
    <property type="evidence" value="ECO:0007669"/>
    <property type="project" value="UniProtKB-EC"/>
</dbReference>
<keyword evidence="7" id="KW-0833">Ubl conjugation pathway</keyword>
<dbReference type="SMART" id="SM00647">
    <property type="entry name" value="IBR"/>
    <property type="match status" value="2"/>
</dbReference>
<name>A0ABD3Q954_9STRA</name>
<keyword evidence="5" id="KW-0677">Repeat</keyword>
<keyword evidence="12" id="KW-1185">Reference proteome</keyword>
<keyword evidence="4" id="KW-0479">Metal-binding</keyword>
<proteinExistence type="predicted"/>
<keyword evidence="6" id="KW-0863">Zinc-finger</keyword>
<comment type="catalytic activity">
    <reaction evidence="1">
        <text>[E2 ubiquitin-conjugating enzyme]-S-ubiquitinyl-L-cysteine + [acceptor protein]-L-lysine = [E2 ubiquitin-conjugating enzyme]-L-cysteine + [acceptor protein]-N(6)-ubiquitinyl-L-lysine.</text>
        <dbReference type="EC" id="2.3.2.31"/>
    </reaction>
</comment>
<evidence type="ECO:0000313" key="12">
    <source>
        <dbReference type="Proteomes" id="UP001516023"/>
    </source>
</evidence>
<dbReference type="InterPro" id="IPR031127">
    <property type="entry name" value="E3_UB_ligase_RBR"/>
</dbReference>
<evidence type="ECO:0000256" key="4">
    <source>
        <dbReference type="ARBA" id="ARBA00022723"/>
    </source>
</evidence>
<dbReference type="GO" id="GO:0008270">
    <property type="term" value="F:zinc ion binding"/>
    <property type="evidence" value="ECO:0007669"/>
    <property type="project" value="UniProtKB-KW"/>
</dbReference>
<dbReference type="SMART" id="SM00454">
    <property type="entry name" value="SAM"/>
    <property type="match status" value="1"/>
</dbReference>
<dbReference type="Proteomes" id="UP001516023">
    <property type="component" value="Unassembled WGS sequence"/>
</dbReference>
<dbReference type="Gene3D" id="1.10.150.50">
    <property type="entry name" value="Transcription Factor, Ets-1"/>
    <property type="match status" value="1"/>
</dbReference>
<keyword evidence="8" id="KW-0862">Zinc</keyword>
<dbReference type="SUPFAM" id="SSF57850">
    <property type="entry name" value="RING/U-box"/>
    <property type="match status" value="2"/>
</dbReference>
<dbReference type="PANTHER" id="PTHR11685">
    <property type="entry name" value="RBR FAMILY RING FINGER AND IBR DOMAIN-CONTAINING"/>
    <property type="match status" value="1"/>
</dbReference>
<dbReference type="InterPro" id="IPR017907">
    <property type="entry name" value="Znf_RING_CS"/>
</dbReference>
<dbReference type="CDD" id="cd20336">
    <property type="entry name" value="Rcat_RBR"/>
    <property type="match status" value="1"/>
</dbReference>
<dbReference type="InterPro" id="IPR013761">
    <property type="entry name" value="SAM/pointed_sf"/>
</dbReference>
<gene>
    <name evidence="11" type="ORF">HJC23_008816</name>
</gene>
<dbReference type="PROSITE" id="PS00518">
    <property type="entry name" value="ZF_RING_1"/>
    <property type="match status" value="1"/>
</dbReference>
<evidence type="ECO:0000256" key="5">
    <source>
        <dbReference type="ARBA" id="ARBA00022737"/>
    </source>
</evidence>
<evidence type="ECO:0000313" key="11">
    <source>
        <dbReference type="EMBL" id="KAL3796863.1"/>
    </source>
</evidence>
<evidence type="ECO:0000256" key="2">
    <source>
        <dbReference type="ARBA" id="ARBA00012251"/>
    </source>
</evidence>
<organism evidence="11 12">
    <name type="scientific">Cyclotella cryptica</name>
    <dbReference type="NCBI Taxonomy" id="29204"/>
    <lineage>
        <taxon>Eukaryota</taxon>
        <taxon>Sar</taxon>
        <taxon>Stramenopiles</taxon>
        <taxon>Ochrophyta</taxon>
        <taxon>Bacillariophyta</taxon>
        <taxon>Coscinodiscophyceae</taxon>
        <taxon>Thalassiosirophycidae</taxon>
        <taxon>Stephanodiscales</taxon>
        <taxon>Stephanodiscaceae</taxon>
        <taxon>Cyclotella</taxon>
    </lineage>
</organism>
<dbReference type="PROSITE" id="PS50105">
    <property type="entry name" value="SAM_DOMAIN"/>
    <property type="match status" value="1"/>
</dbReference>
<dbReference type="Gene3D" id="1.20.120.1750">
    <property type="match status" value="1"/>
</dbReference>
<evidence type="ECO:0000259" key="9">
    <source>
        <dbReference type="PROSITE" id="PS50105"/>
    </source>
</evidence>
<feature type="domain" description="RING-type" evidence="10">
    <location>
        <begin position="303"/>
        <end position="507"/>
    </location>
</feature>
<sequence length="603" mass="67533">MSEDVFRSSPASWSVEEVGLWAANARLPSETITALLQNEVDGPTLITLSKSDLQSELGISSLPARRYLWELLKSVKSEQQTSDLTVALDVHDEEIHVLADKLQSSYVDSKKTNADAGSGDSKNNDAFFESMTLAVNETTRDVRARRQMLEDRLYAYHVQRKLNFGHSVCEDAELAHREQERLNALLAQSELDREYAETLATGRELATLQERRRQAEAASGLEDRNNTLNIGRVISRVACMFGLSVQNCAANETGVAEALRSGKVRPIPVQDVTDISDDEGDLDGIQNRTFRGETDKSLEDLPEITQCSACYEEHLLGYEFACSHSQCTQCARKLFKTALRDTTLLPLRCCDILIDMNIASQLLDPSDARLIVQRTEERAAKNKMYCPTCSAFLNLDVFALTLDSNEVVCDCGTALCIQCKTTAHPSTSCVQNLRSNSHSEDSDLVMLALSREQGWKQCPNCSIMIELRSGCNHMSCTSCSHEFCYRCLQSWSTRDAQCSSGQCELWDEDRLLEAGELRVQQEEAQRGHALPQALRRERLQHAVAGLRSNEICVHEWTRSNGYKGDCVNCGFVMWAYGMRCRSDCGSTVCYTCAHHRIPRIGWR</sequence>
<dbReference type="InterPro" id="IPR044066">
    <property type="entry name" value="TRIAD_supradom"/>
</dbReference>
<dbReference type="EC" id="2.3.2.31" evidence="2"/>
<dbReference type="Pfam" id="PF01485">
    <property type="entry name" value="IBR"/>
    <property type="match status" value="1"/>
</dbReference>
<dbReference type="PROSITE" id="PS51873">
    <property type="entry name" value="TRIAD"/>
    <property type="match status" value="1"/>
</dbReference>
<evidence type="ECO:0000256" key="7">
    <source>
        <dbReference type="ARBA" id="ARBA00022786"/>
    </source>
</evidence>
<feature type="domain" description="SAM" evidence="9">
    <location>
        <begin position="13"/>
        <end position="78"/>
    </location>
</feature>
<dbReference type="Pfam" id="PF22191">
    <property type="entry name" value="IBR_1"/>
    <property type="match status" value="1"/>
</dbReference>
<evidence type="ECO:0000256" key="6">
    <source>
        <dbReference type="ARBA" id="ARBA00022771"/>
    </source>
</evidence>
<comment type="caution">
    <text evidence="11">The sequence shown here is derived from an EMBL/GenBank/DDBJ whole genome shotgun (WGS) entry which is preliminary data.</text>
</comment>
<dbReference type="EMBL" id="JABMIG020000059">
    <property type="protein sequence ID" value="KAL3796863.1"/>
    <property type="molecule type" value="Genomic_DNA"/>
</dbReference>
<accession>A0ABD3Q954</accession>
<keyword evidence="3" id="KW-0808">Transferase</keyword>
<protein>
    <recommendedName>
        <fullName evidence="2">RBR-type E3 ubiquitin transferase</fullName>
        <ecNumber evidence="2">2.3.2.31</ecNumber>
    </recommendedName>
</protein>
<evidence type="ECO:0000256" key="3">
    <source>
        <dbReference type="ARBA" id="ARBA00022679"/>
    </source>
</evidence>
<evidence type="ECO:0000256" key="1">
    <source>
        <dbReference type="ARBA" id="ARBA00001798"/>
    </source>
</evidence>
<dbReference type="SUPFAM" id="SSF47769">
    <property type="entry name" value="SAM/Pointed domain"/>
    <property type="match status" value="1"/>
</dbReference>